<dbReference type="RefSeq" id="WP_187068572.1">
    <property type="nucleotide sequence ID" value="NZ_JACRVF010000005.1"/>
</dbReference>
<dbReference type="Proteomes" id="UP000603640">
    <property type="component" value="Unassembled WGS sequence"/>
</dbReference>
<name>A0A923SPW7_9BACT</name>
<comment type="catalytic activity">
    <reaction evidence="9">
        <text>L-isoleucine + 2-oxoglutarate = (S)-3-methyl-2-oxopentanoate + L-glutamate</text>
        <dbReference type="Rhea" id="RHEA:24801"/>
        <dbReference type="ChEBI" id="CHEBI:16810"/>
        <dbReference type="ChEBI" id="CHEBI:29985"/>
        <dbReference type="ChEBI" id="CHEBI:35146"/>
        <dbReference type="ChEBI" id="CHEBI:58045"/>
        <dbReference type="EC" id="2.6.1.42"/>
    </reaction>
</comment>
<reference evidence="11" key="1">
    <citation type="submission" date="2020-08" db="EMBL/GenBank/DDBJ databases">
        <title>Pontibacter sp. SD6 16S ribosomal RNA gene Genome sequencing and assembly.</title>
        <authorList>
            <person name="Kang M."/>
        </authorList>
    </citation>
    <scope>NUCLEOTIDE SEQUENCE</scope>
    <source>
        <strain evidence="11">SD6</strain>
    </source>
</reference>
<sequence>METKPTYHVFVNGDFMPAPQAVLHVSDLAVQRGYGVFEFFKVDRLTPLFLDDYLERFYNSASHMHLQVPHTKQELKQILEKLINLNNLEESGVKMILTGGYSENGFDPTAPNLVIQQQPLVLPSKEKVEKGISIITHEYLRDFPLVKTINYSVGIWLQHRIRERNAEEVLYFKDKIVTEFPRCNFFIVTKDNTVVTPAQNILKGITRKNVMALASKKYKAEERDITLEEVMQAKETFLTSTTKRILPIVQIDGNTIGSGKPGPVSLELLQDLINLEKHVLTGATV</sequence>
<evidence type="ECO:0000256" key="1">
    <source>
        <dbReference type="ARBA" id="ARBA00001933"/>
    </source>
</evidence>
<evidence type="ECO:0000256" key="9">
    <source>
        <dbReference type="ARBA" id="ARBA00048798"/>
    </source>
</evidence>
<dbReference type="GO" id="GO:0004084">
    <property type="term" value="F:branched-chain-amino-acid transaminase activity"/>
    <property type="evidence" value="ECO:0007669"/>
    <property type="project" value="UniProtKB-EC"/>
</dbReference>
<comment type="pathway">
    <text evidence="2">Amino-acid biosynthesis; L-isoleucine biosynthesis; L-isoleucine from 2-oxobutanoate: step 4/4.</text>
</comment>
<comment type="cofactor">
    <cofactor evidence="1">
        <name>pyridoxal 5'-phosphate</name>
        <dbReference type="ChEBI" id="CHEBI:597326"/>
    </cofactor>
</comment>
<dbReference type="SUPFAM" id="SSF56752">
    <property type="entry name" value="D-aminoacid aminotransferase-like PLP-dependent enzymes"/>
    <property type="match status" value="1"/>
</dbReference>
<dbReference type="Gene3D" id="3.20.10.10">
    <property type="entry name" value="D-amino Acid Aminotransferase, subunit A, domain 2"/>
    <property type="match status" value="1"/>
</dbReference>
<evidence type="ECO:0000256" key="7">
    <source>
        <dbReference type="ARBA" id="ARBA00022898"/>
    </source>
</evidence>
<evidence type="ECO:0000256" key="4">
    <source>
        <dbReference type="ARBA" id="ARBA00005072"/>
    </source>
</evidence>
<comment type="similarity">
    <text evidence="5">Belongs to the class-IV pyridoxal-phosphate-dependent aminotransferase family.</text>
</comment>
<evidence type="ECO:0000256" key="3">
    <source>
        <dbReference type="ARBA" id="ARBA00004931"/>
    </source>
</evidence>
<accession>A0A923SPW7</accession>
<keyword evidence="12" id="KW-1185">Reference proteome</keyword>
<evidence type="ECO:0000256" key="8">
    <source>
        <dbReference type="ARBA" id="ARBA00048212"/>
    </source>
</evidence>
<dbReference type="PANTHER" id="PTHR42743:SF11">
    <property type="entry name" value="AMINODEOXYCHORISMATE LYASE"/>
    <property type="match status" value="1"/>
</dbReference>
<dbReference type="FunFam" id="3.20.10.10:FF:000002">
    <property type="entry name" value="D-alanine aminotransferase"/>
    <property type="match status" value="1"/>
</dbReference>
<evidence type="ECO:0000313" key="12">
    <source>
        <dbReference type="Proteomes" id="UP000603640"/>
    </source>
</evidence>
<dbReference type="Gene3D" id="3.30.470.10">
    <property type="match status" value="1"/>
</dbReference>
<dbReference type="InterPro" id="IPR036038">
    <property type="entry name" value="Aminotransferase-like"/>
</dbReference>
<dbReference type="InterPro" id="IPR050571">
    <property type="entry name" value="Class-IV_PLP-Dep_Aminotrnsfr"/>
</dbReference>
<dbReference type="AlphaFoldDB" id="A0A923SPW7"/>
<gene>
    <name evidence="11" type="ORF">H8S84_17050</name>
</gene>
<dbReference type="InterPro" id="IPR001544">
    <property type="entry name" value="Aminotrans_IV"/>
</dbReference>
<keyword evidence="7" id="KW-0663">Pyridoxal phosphate</keyword>
<evidence type="ECO:0000256" key="6">
    <source>
        <dbReference type="ARBA" id="ARBA00013053"/>
    </source>
</evidence>
<evidence type="ECO:0000256" key="10">
    <source>
        <dbReference type="ARBA" id="ARBA00049229"/>
    </source>
</evidence>
<keyword evidence="11" id="KW-0032">Aminotransferase</keyword>
<dbReference type="Pfam" id="PF01063">
    <property type="entry name" value="Aminotran_4"/>
    <property type="match status" value="1"/>
</dbReference>
<evidence type="ECO:0000256" key="2">
    <source>
        <dbReference type="ARBA" id="ARBA00004824"/>
    </source>
</evidence>
<keyword evidence="11" id="KW-0808">Transferase</keyword>
<dbReference type="EC" id="2.6.1.42" evidence="6"/>
<dbReference type="InterPro" id="IPR043132">
    <property type="entry name" value="BCAT-like_C"/>
</dbReference>
<dbReference type="GO" id="GO:0008652">
    <property type="term" value="P:amino acid biosynthetic process"/>
    <property type="evidence" value="ECO:0007669"/>
    <property type="project" value="UniProtKB-ARBA"/>
</dbReference>
<dbReference type="EMBL" id="JACRVF010000005">
    <property type="protein sequence ID" value="MBC5994555.1"/>
    <property type="molecule type" value="Genomic_DNA"/>
</dbReference>
<comment type="catalytic activity">
    <reaction evidence="8">
        <text>L-valine + 2-oxoglutarate = 3-methyl-2-oxobutanoate + L-glutamate</text>
        <dbReference type="Rhea" id="RHEA:24813"/>
        <dbReference type="ChEBI" id="CHEBI:11851"/>
        <dbReference type="ChEBI" id="CHEBI:16810"/>
        <dbReference type="ChEBI" id="CHEBI:29985"/>
        <dbReference type="ChEBI" id="CHEBI:57762"/>
        <dbReference type="EC" id="2.6.1.42"/>
    </reaction>
</comment>
<protein>
    <recommendedName>
        <fullName evidence="6">branched-chain-amino-acid transaminase</fullName>
        <ecNumber evidence="6">2.6.1.42</ecNumber>
    </recommendedName>
</protein>
<proteinExistence type="inferred from homology"/>
<evidence type="ECO:0000313" key="11">
    <source>
        <dbReference type="EMBL" id="MBC5994555.1"/>
    </source>
</evidence>
<evidence type="ECO:0000256" key="5">
    <source>
        <dbReference type="ARBA" id="ARBA00009320"/>
    </source>
</evidence>
<comment type="caution">
    <text evidence="11">The sequence shown here is derived from an EMBL/GenBank/DDBJ whole genome shotgun (WGS) entry which is preliminary data.</text>
</comment>
<organism evidence="11 12">
    <name type="scientific">Pontibacter cellulosilyticus</name>
    <dbReference type="NCBI Taxonomy" id="1720253"/>
    <lineage>
        <taxon>Bacteria</taxon>
        <taxon>Pseudomonadati</taxon>
        <taxon>Bacteroidota</taxon>
        <taxon>Cytophagia</taxon>
        <taxon>Cytophagales</taxon>
        <taxon>Hymenobacteraceae</taxon>
        <taxon>Pontibacter</taxon>
    </lineage>
</organism>
<comment type="pathway">
    <text evidence="4">Amino-acid biosynthesis; L-leucine biosynthesis; L-leucine from 3-methyl-2-oxobutanoate: step 4/4.</text>
</comment>
<dbReference type="InterPro" id="IPR043131">
    <property type="entry name" value="BCAT-like_N"/>
</dbReference>
<dbReference type="GO" id="GO:0046394">
    <property type="term" value="P:carboxylic acid biosynthetic process"/>
    <property type="evidence" value="ECO:0007669"/>
    <property type="project" value="UniProtKB-ARBA"/>
</dbReference>
<dbReference type="PANTHER" id="PTHR42743">
    <property type="entry name" value="AMINO-ACID AMINOTRANSFERASE"/>
    <property type="match status" value="1"/>
</dbReference>
<comment type="catalytic activity">
    <reaction evidence="10">
        <text>L-leucine + 2-oxoglutarate = 4-methyl-2-oxopentanoate + L-glutamate</text>
        <dbReference type="Rhea" id="RHEA:18321"/>
        <dbReference type="ChEBI" id="CHEBI:16810"/>
        <dbReference type="ChEBI" id="CHEBI:17865"/>
        <dbReference type="ChEBI" id="CHEBI:29985"/>
        <dbReference type="ChEBI" id="CHEBI:57427"/>
        <dbReference type="EC" id="2.6.1.42"/>
    </reaction>
</comment>
<comment type="pathway">
    <text evidence="3">Amino-acid biosynthesis; L-valine biosynthesis; L-valine from pyruvate: step 4/4.</text>
</comment>